<feature type="compositionally biased region" description="Basic and acidic residues" evidence="3">
    <location>
        <begin position="588"/>
        <end position="602"/>
    </location>
</feature>
<name>A0A2U1M1J0_ARTAN</name>
<sequence length="631" mass="70313">MKDVFLMQSKPFIVVGPQAYLENQKFVIQNGTYWQANCLNDLKGLIADVGEEDDDEVGVNKLTGQHALRETEKKVDQDSASEPGPSLIILSRSLCPKSLTRESSVKSFIRGGGIGKSNDQTLLKVDIVGTGGDGANTVNISTGDPDYVVQQGNRSSSSACGSADVLEELGIAIELDPEGVKRCVNKAGIGFMMSSVYHHAMQIVRPVRKQLKVKTVFNILGHMLSPARVPFAVVEAVGEIFKLHEQMNEVAPNFRRILTSRLRRLLQQEKLEKPQRQSLRISRSNTRKTSEGAETVSRVRKPISKQQLNENYIRERPVLRSNNNSGGITSSFSKTTLSKGFMIECDTPGRRRSIPKKSDCATMKISKPAEKESCEESERMSYIQNRRKDPKVPTRGNKKTKENFGYQTSSLKSGDSLRGKTNSKINFGYQTSSYEANVYDENADSRFESCLPGNKKTKENFGYQTSSLKSGDSLRGKTNSKINFGYQTSSYEANVYDENADSRFESCLPEVFYEDEDDNVLKNTTIDDDEESNLDVRMQNVGHDCPSSSANMNEDSNDVNDESPNNSIAVNEEKDTITNGATNCAPHSTEDTQTRKRDRSLFDESTNEEEEHENTKQANKKMVSMSVDKDV</sequence>
<feature type="region of interest" description="Disordered" evidence="3">
    <location>
        <begin position="522"/>
        <end position="631"/>
    </location>
</feature>
<keyword evidence="2" id="KW-0808">Transferase</keyword>
<dbReference type="OrthoDB" id="427800at2759"/>
<keyword evidence="1" id="KW-0328">Glycosyltransferase</keyword>
<evidence type="ECO:0000256" key="2">
    <source>
        <dbReference type="ARBA" id="ARBA00022679"/>
    </source>
</evidence>
<comment type="caution">
    <text evidence="5">The sequence shown here is derived from an EMBL/GenBank/DDBJ whole genome shotgun (WGS) entry which is preliminary data.</text>
</comment>
<dbReference type="Pfam" id="PF00591">
    <property type="entry name" value="Glycos_transf_3"/>
    <property type="match status" value="1"/>
</dbReference>
<feature type="compositionally biased region" description="Polar residues" evidence="3">
    <location>
        <begin position="405"/>
        <end position="417"/>
    </location>
</feature>
<dbReference type="SUPFAM" id="SSF52418">
    <property type="entry name" value="Nucleoside phosphorylase/phosphoribosyltransferase catalytic domain"/>
    <property type="match status" value="1"/>
</dbReference>
<keyword evidence="6" id="KW-1185">Reference proteome</keyword>
<dbReference type="GO" id="GO:0004048">
    <property type="term" value="F:anthranilate phosphoribosyltransferase activity"/>
    <property type="evidence" value="ECO:0007669"/>
    <property type="project" value="InterPro"/>
</dbReference>
<evidence type="ECO:0000313" key="5">
    <source>
        <dbReference type="EMBL" id="PWA55132.1"/>
    </source>
</evidence>
<feature type="domain" description="Glycosyl transferase family 3" evidence="4">
    <location>
        <begin position="124"/>
        <end position="237"/>
    </location>
</feature>
<dbReference type="PANTHER" id="PTHR43285:SF2">
    <property type="entry name" value="ANTHRANILATE PHOSPHORIBOSYLTRANSFERASE"/>
    <property type="match status" value="1"/>
</dbReference>
<proteinExistence type="predicted"/>
<feature type="region of interest" description="Disordered" evidence="3">
    <location>
        <begin position="271"/>
        <end position="298"/>
    </location>
</feature>
<dbReference type="STRING" id="35608.A0A2U1M1J0"/>
<dbReference type="GO" id="GO:0005829">
    <property type="term" value="C:cytosol"/>
    <property type="evidence" value="ECO:0007669"/>
    <property type="project" value="TreeGrafter"/>
</dbReference>
<dbReference type="InterPro" id="IPR000312">
    <property type="entry name" value="Glycosyl_Trfase_fam3"/>
</dbReference>
<dbReference type="InterPro" id="IPR035902">
    <property type="entry name" value="Nuc_phospho_transferase"/>
</dbReference>
<dbReference type="PANTHER" id="PTHR43285">
    <property type="entry name" value="ANTHRANILATE PHOSPHORIBOSYLTRANSFERASE"/>
    <property type="match status" value="1"/>
</dbReference>
<accession>A0A2U1M1J0</accession>
<dbReference type="Proteomes" id="UP000245207">
    <property type="component" value="Unassembled WGS sequence"/>
</dbReference>
<evidence type="ECO:0000256" key="3">
    <source>
        <dbReference type="SAM" id="MobiDB-lite"/>
    </source>
</evidence>
<reference evidence="5 6" key="1">
    <citation type="journal article" date="2018" name="Mol. Plant">
        <title>The genome of Artemisia annua provides insight into the evolution of Asteraceae family and artemisinin biosynthesis.</title>
        <authorList>
            <person name="Shen Q."/>
            <person name="Zhang L."/>
            <person name="Liao Z."/>
            <person name="Wang S."/>
            <person name="Yan T."/>
            <person name="Shi P."/>
            <person name="Liu M."/>
            <person name="Fu X."/>
            <person name="Pan Q."/>
            <person name="Wang Y."/>
            <person name="Lv Z."/>
            <person name="Lu X."/>
            <person name="Zhang F."/>
            <person name="Jiang W."/>
            <person name="Ma Y."/>
            <person name="Chen M."/>
            <person name="Hao X."/>
            <person name="Li L."/>
            <person name="Tang Y."/>
            <person name="Lv G."/>
            <person name="Zhou Y."/>
            <person name="Sun X."/>
            <person name="Brodelius P.E."/>
            <person name="Rose J.K.C."/>
            <person name="Tang K."/>
        </authorList>
    </citation>
    <scope>NUCLEOTIDE SEQUENCE [LARGE SCALE GENOMIC DNA]</scope>
    <source>
        <strain evidence="6">cv. Huhao1</strain>
        <tissue evidence="5">Leaf</tissue>
    </source>
</reference>
<feature type="region of interest" description="Disordered" evidence="3">
    <location>
        <begin position="371"/>
        <end position="417"/>
    </location>
</feature>
<gene>
    <name evidence="5" type="ORF">CTI12_AA430210</name>
</gene>
<protein>
    <submittedName>
        <fullName evidence="5">Tryptophan biosynthesis 1</fullName>
    </submittedName>
</protein>
<evidence type="ECO:0000256" key="1">
    <source>
        <dbReference type="ARBA" id="ARBA00022676"/>
    </source>
</evidence>
<evidence type="ECO:0000259" key="4">
    <source>
        <dbReference type="Pfam" id="PF00591"/>
    </source>
</evidence>
<dbReference type="InterPro" id="IPR005940">
    <property type="entry name" value="Anthranilate_Pribosyl_Tfrase"/>
</dbReference>
<feature type="compositionally biased region" description="Polar residues" evidence="3">
    <location>
        <begin position="577"/>
        <end position="586"/>
    </location>
</feature>
<dbReference type="Gene3D" id="3.40.1030.10">
    <property type="entry name" value="Nucleoside phosphorylase/phosphoribosyltransferase catalytic domain"/>
    <property type="match status" value="1"/>
</dbReference>
<organism evidence="5 6">
    <name type="scientific">Artemisia annua</name>
    <name type="common">Sweet wormwood</name>
    <dbReference type="NCBI Taxonomy" id="35608"/>
    <lineage>
        <taxon>Eukaryota</taxon>
        <taxon>Viridiplantae</taxon>
        <taxon>Streptophyta</taxon>
        <taxon>Embryophyta</taxon>
        <taxon>Tracheophyta</taxon>
        <taxon>Spermatophyta</taxon>
        <taxon>Magnoliopsida</taxon>
        <taxon>eudicotyledons</taxon>
        <taxon>Gunneridae</taxon>
        <taxon>Pentapetalae</taxon>
        <taxon>asterids</taxon>
        <taxon>campanulids</taxon>
        <taxon>Asterales</taxon>
        <taxon>Asteraceae</taxon>
        <taxon>Asteroideae</taxon>
        <taxon>Anthemideae</taxon>
        <taxon>Artemisiinae</taxon>
        <taxon>Artemisia</taxon>
    </lineage>
</organism>
<dbReference type="GO" id="GO:0000162">
    <property type="term" value="P:L-tryptophan biosynthetic process"/>
    <property type="evidence" value="ECO:0007669"/>
    <property type="project" value="InterPro"/>
</dbReference>
<dbReference type="EMBL" id="PKPP01006856">
    <property type="protein sequence ID" value="PWA55132.1"/>
    <property type="molecule type" value="Genomic_DNA"/>
</dbReference>
<dbReference type="AlphaFoldDB" id="A0A2U1M1J0"/>
<evidence type="ECO:0000313" key="6">
    <source>
        <dbReference type="Proteomes" id="UP000245207"/>
    </source>
</evidence>